<dbReference type="PANTHER" id="PTHR39420">
    <property type="match status" value="1"/>
</dbReference>
<reference evidence="2" key="1">
    <citation type="submission" date="2024-04" db="EMBL/GenBank/DDBJ databases">
        <authorList>
            <person name="Roder T."/>
            <person name="Oberhansli S."/>
            <person name="Kreuzer M."/>
        </authorList>
    </citation>
    <scope>NUCLEOTIDE SEQUENCE</scope>
    <source>
        <strain evidence="2">LWS13-1.2</strain>
    </source>
</reference>
<keyword evidence="2" id="KW-0645">Protease</keyword>
<dbReference type="GO" id="GO:0008237">
    <property type="term" value="F:metallopeptidase activity"/>
    <property type="evidence" value="ECO:0007669"/>
    <property type="project" value="UniProtKB-KW"/>
</dbReference>
<dbReference type="RefSeq" id="WP_349427133.1">
    <property type="nucleotide sequence ID" value="NZ_CP151632.1"/>
</dbReference>
<name>A0AAU6S6H1_9MICO</name>
<feature type="compositionally biased region" description="Low complexity" evidence="1">
    <location>
        <begin position="465"/>
        <end position="474"/>
    </location>
</feature>
<sequence length="492" mass="52221">MADDDTPGDGPSPEDDFQELIRQLFGGSAGDFDPEQLSRLSGMNIDPAMMQAVMRQLQGAFENADESGISWDMAKRQALHIANQEGLGVTAGQRTDLDQAFSLATLWLSEATTISELPAPPVTLTRGAWVEATLPVWEELAAPVATSIADALTTALSEQAPEDMQGLVQGAGRLMRTVGGSLFASQLGQVVGNLSKEVVSGGDVGIPLMPDGEAAILPQNFADFGRDLEVPDDQLALYAATRELAHARLFRHARWLRLHVISQVTDFARGVHVDTDALQDLATRFDPSEPEELRKAIESGALLPARSEAQDAALARLENLLATIEGWVEVVTEDATSRLPAAQRIAEAVRRRRAVGGPAERALGSLVGLEIRPRRMREAAAMWRAVTDAVGPAARDALWDYPDLMPAAADIDDPAALVARLEARARGEEPAHDEMDDALARLLAGEEPGAPADGGESDGAAPATEGPSDGPSPDDASDEDDGGSAPDDHRPV</sequence>
<evidence type="ECO:0000313" key="2">
    <source>
        <dbReference type="EMBL" id="WZO32501.1"/>
    </source>
</evidence>
<dbReference type="EMBL" id="CP151632">
    <property type="protein sequence ID" value="WZO32501.1"/>
    <property type="molecule type" value="Genomic_DNA"/>
</dbReference>
<dbReference type="NCBIfam" id="TIGR03624">
    <property type="entry name" value="putative hydrolase"/>
    <property type="match status" value="1"/>
</dbReference>
<dbReference type="InterPro" id="IPR042271">
    <property type="entry name" value="Zinicin_2_N"/>
</dbReference>
<feature type="compositionally biased region" description="Low complexity" evidence="1">
    <location>
        <begin position="445"/>
        <end position="454"/>
    </location>
</feature>
<dbReference type="AlphaFoldDB" id="A0AAU6S6H1"/>
<keyword evidence="2" id="KW-0378">Hydrolase</keyword>
<dbReference type="SUPFAM" id="SSF55486">
    <property type="entry name" value="Metalloproteases ('zincins'), catalytic domain"/>
    <property type="match status" value="1"/>
</dbReference>
<organism evidence="2">
    <name type="scientific">Microbacterium sp. LWS13-1.2</name>
    <dbReference type="NCBI Taxonomy" id="3135264"/>
    <lineage>
        <taxon>Bacteria</taxon>
        <taxon>Bacillati</taxon>
        <taxon>Actinomycetota</taxon>
        <taxon>Actinomycetes</taxon>
        <taxon>Micrococcales</taxon>
        <taxon>Microbacteriaceae</taxon>
        <taxon>Microbacterium</taxon>
    </lineage>
</organism>
<dbReference type="InterPro" id="IPR018766">
    <property type="entry name" value="Zinicin_2"/>
</dbReference>
<dbReference type="Pfam" id="PF10103">
    <property type="entry name" value="Zincin_2"/>
    <property type="match status" value="1"/>
</dbReference>
<keyword evidence="2" id="KW-0482">Metalloprotease</keyword>
<gene>
    <name evidence="2" type="ORF">MRBLWS13_000091</name>
</gene>
<dbReference type="PANTHER" id="PTHR39420:SF2">
    <property type="entry name" value="HYDROLASE"/>
    <property type="match status" value="1"/>
</dbReference>
<evidence type="ECO:0000256" key="1">
    <source>
        <dbReference type="SAM" id="MobiDB-lite"/>
    </source>
</evidence>
<protein>
    <submittedName>
        <fullName evidence="2">Zinc-dependent metalloprotease</fullName>
    </submittedName>
</protein>
<proteinExistence type="predicted"/>
<dbReference type="Gene3D" id="1.20.150.30">
    <property type="entry name" value="Zincin-like metallopeptidase, N-terminal domain"/>
    <property type="match status" value="1"/>
</dbReference>
<accession>A0AAU6S6H1</accession>
<feature type="region of interest" description="Disordered" evidence="1">
    <location>
        <begin position="425"/>
        <end position="492"/>
    </location>
</feature>